<comment type="subcellular location">
    <subcellularLocation>
        <location evidence="1">Membrane</location>
        <topology evidence="1">Multi-pass membrane protein</topology>
    </subcellularLocation>
</comment>
<dbReference type="Gene3D" id="1.20.1250.20">
    <property type="entry name" value="MFS general substrate transporter like domains"/>
    <property type="match status" value="1"/>
</dbReference>
<feature type="transmembrane region" description="Helical" evidence="7">
    <location>
        <begin position="321"/>
        <end position="342"/>
    </location>
</feature>
<dbReference type="EMBL" id="MCFC01000061">
    <property type="protein sequence ID" value="ORY25046.1"/>
    <property type="molecule type" value="Genomic_DNA"/>
</dbReference>
<evidence type="ECO:0000259" key="8">
    <source>
        <dbReference type="PROSITE" id="PS50850"/>
    </source>
</evidence>
<dbReference type="InParanoid" id="A0A1Y2ARE2"/>
<dbReference type="OrthoDB" id="6133115at2759"/>
<dbReference type="GO" id="GO:0016020">
    <property type="term" value="C:membrane"/>
    <property type="evidence" value="ECO:0007669"/>
    <property type="project" value="UniProtKB-SubCell"/>
</dbReference>
<feature type="transmembrane region" description="Helical" evidence="7">
    <location>
        <begin position="29"/>
        <end position="51"/>
    </location>
</feature>
<feature type="transmembrane region" description="Helical" evidence="7">
    <location>
        <begin position="127"/>
        <end position="150"/>
    </location>
</feature>
<dbReference type="PROSITE" id="PS50850">
    <property type="entry name" value="MFS"/>
    <property type="match status" value="1"/>
</dbReference>
<feature type="transmembrane region" description="Helical" evidence="7">
    <location>
        <begin position="162"/>
        <end position="184"/>
    </location>
</feature>
<feature type="transmembrane region" description="Helical" evidence="7">
    <location>
        <begin position="354"/>
        <end position="374"/>
    </location>
</feature>
<dbReference type="FunFam" id="1.20.1250.20:FF:000134">
    <property type="entry name" value="MFS sugar transporter protein"/>
    <property type="match status" value="1"/>
</dbReference>
<accession>A0A1Y2ARE2</accession>
<keyword evidence="6 7" id="KW-0472">Membrane</keyword>
<evidence type="ECO:0000313" key="9">
    <source>
        <dbReference type="EMBL" id="ORY25046.1"/>
    </source>
</evidence>
<reference evidence="9 10" key="1">
    <citation type="submission" date="2016-07" db="EMBL/GenBank/DDBJ databases">
        <title>Pervasive Adenine N6-methylation of Active Genes in Fungi.</title>
        <authorList>
            <consortium name="DOE Joint Genome Institute"/>
            <person name="Mondo S.J."/>
            <person name="Dannebaum R.O."/>
            <person name="Kuo R.C."/>
            <person name="Labutti K."/>
            <person name="Haridas S."/>
            <person name="Kuo A."/>
            <person name="Salamov A."/>
            <person name="Ahrendt S.R."/>
            <person name="Lipzen A."/>
            <person name="Sullivan W."/>
            <person name="Andreopoulos W.B."/>
            <person name="Clum A."/>
            <person name="Lindquist E."/>
            <person name="Daum C."/>
            <person name="Ramamoorthy G.K."/>
            <person name="Gryganskyi A."/>
            <person name="Culley D."/>
            <person name="Magnuson J.K."/>
            <person name="James T.Y."/>
            <person name="O'Malley M.A."/>
            <person name="Stajich J.E."/>
            <person name="Spatafora J.W."/>
            <person name="Visel A."/>
            <person name="Grigoriev I.V."/>
        </authorList>
    </citation>
    <scope>NUCLEOTIDE SEQUENCE [LARGE SCALE GENOMIC DNA]</scope>
    <source>
        <strain evidence="9 10">68-887.2</strain>
    </source>
</reference>
<keyword evidence="4 7" id="KW-0812">Transmembrane</keyword>
<keyword evidence="10" id="KW-1185">Reference proteome</keyword>
<evidence type="ECO:0000256" key="3">
    <source>
        <dbReference type="ARBA" id="ARBA00022448"/>
    </source>
</evidence>
<dbReference type="GO" id="GO:0005351">
    <property type="term" value="F:carbohydrate:proton symporter activity"/>
    <property type="evidence" value="ECO:0007669"/>
    <property type="project" value="TreeGrafter"/>
</dbReference>
<dbReference type="InterPro" id="IPR036259">
    <property type="entry name" value="MFS_trans_sf"/>
</dbReference>
<dbReference type="Pfam" id="PF00083">
    <property type="entry name" value="Sugar_tr"/>
    <property type="match status" value="1"/>
</dbReference>
<dbReference type="InterPro" id="IPR050360">
    <property type="entry name" value="MFS_Sugar_Transporters"/>
</dbReference>
<dbReference type="SUPFAM" id="SSF103473">
    <property type="entry name" value="MFS general substrate transporter"/>
    <property type="match status" value="1"/>
</dbReference>
<evidence type="ECO:0000256" key="6">
    <source>
        <dbReference type="ARBA" id="ARBA00023136"/>
    </source>
</evidence>
<evidence type="ECO:0000256" key="7">
    <source>
        <dbReference type="SAM" id="Phobius"/>
    </source>
</evidence>
<comment type="caution">
    <text evidence="9">The sequence shown here is derived from an EMBL/GenBank/DDBJ whole genome shotgun (WGS) entry which is preliminary data.</text>
</comment>
<proteinExistence type="inferred from homology"/>
<dbReference type="Proteomes" id="UP000193986">
    <property type="component" value="Unassembled WGS sequence"/>
</dbReference>
<organism evidence="9 10">
    <name type="scientific">Naematelia encephala</name>
    <dbReference type="NCBI Taxonomy" id="71784"/>
    <lineage>
        <taxon>Eukaryota</taxon>
        <taxon>Fungi</taxon>
        <taxon>Dikarya</taxon>
        <taxon>Basidiomycota</taxon>
        <taxon>Agaricomycotina</taxon>
        <taxon>Tremellomycetes</taxon>
        <taxon>Tremellales</taxon>
        <taxon>Naemateliaceae</taxon>
        <taxon>Naematelia</taxon>
    </lineage>
</organism>
<evidence type="ECO:0000256" key="1">
    <source>
        <dbReference type="ARBA" id="ARBA00004141"/>
    </source>
</evidence>
<feature type="transmembrane region" description="Helical" evidence="7">
    <location>
        <begin position="285"/>
        <end position="309"/>
    </location>
</feature>
<comment type="similarity">
    <text evidence="2">Belongs to the major facilitator superfamily. Sugar transporter (TC 2.A.1.1) family.</text>
</comment>
<feature type="transmembrane region" description="Helical" evidence="7">
    <location>
        <begin position="453"/>
        <end position="472"/>
    </location>
</feature>
<dbReference type="PANTHER" id="PTHR48022">
    <property type="entry name" value="PLASTIDIC GLUCOSE TRANSPORTER 4"/>
    <property type="match status" value="1"/>
</dbReference>
<feature type="transmembrane region" description="Helical" evidence="7">
    <location>
        <begin position="104"/>
        <end position="121"/>
    </location>
</feature>
<dbReference type="AlphaFoldDB" id="A0A1Y2ARE2"/>
<sequence>MTVETPHWTLLKNAADTTPWHKNAGLKQLFFVASILYCGELLVGYDGTIIGNLMALDTWNRDLNYPNSSKIGLLNAAAYIVGFVCGPPNAWISDKYGRKWVIRIFGYTIVIGTILGVVAGITPSHSYGLFVASRAVIGWGNTALIMGALVSMQEISHPRYRATMAALWDCNWIIGNFLAAWVTFGCSHITSSWSWRIPYLIQLVPALYILVAIQFIPETPRYLLSKGRNEEARAFLVKYHGNGDEDDELVNFEWEEMKNTLALEDAAKTLSWKEAFSMPGNKKRLFLAGFMTFMPQLNGSGIISFYYSVVLKLVGITSPSTITGIGAGLSMFGLVCNLLGVWSLKYFRRRSMVLIVWPCLMLGLAGMAAAGARFEASGGTNTHAGIAAVVMVWLYNAPNTYVGPLFYSYPAEILNYAVRAKGVAVWNTVNQATGAYGAYVNSIALAAISWKYYLVYLPLVVLQWIVAYFFMVETKGYTLEEIAIAFEGADAAVAKVDAELKGKIVGGQMSETPEEEKDKDLAGVHVLSV</sequence>
<evidence type="ECO:0000313" key="10">
    <source>
        <dbReference type="Proteomes" id="UP000193986"/>
    </source>
</evidence>
<feature type="transmembrane region" description="Helical" evidence="7">
    <location>
        <begin position="196"/>
        <end position="216"/>
    </location>
</feature>
<evidence type="ECO:0000256" key="5">
    <source>
        <dbReference type="ARBA" id="ARBA00022989"/>
    </source>
</evidence>
<feature type="transmembrane region" description="Helical" evidence="7">
    <location>
        <begin position="71"/>
        <end position="92"/>
    </location>
</feature>
<keyword evidence="5 7" id="KW-1133">Transmembrane helix</keyword>
<gene>
    <name evidence="9" type="ORF">BCR39DRAFT_545076</name>
</gene>
<feature type="domain" description="Major facilitator superfamily (MFS) profile" evidence="8">
    <location>
        <begin position="32"/>
        <end position="475"/>
    </location>
</feature>
<dbReference type="PANTHER" id="PTHR48022:SF64">
    <property type="entry name" value="MAJOR FACILITATOR SUPERFAMILY (MFS) PROFILE DOMAIN-CONTAINING PROTEIN"/>
    <property type="match status" value="1"/>
</dbReference>
<evidence type="ECO:0000256" key="2">
    <source>
        <dbReference type="ARBA" id="ARBA00010992"/>
    </source>
</evidence>
<evidence type="ECO:0000256" key="4">
    <source>
        <dbReference type="ARBA" id="ARBA00022692"/>
    </source>
</evidence>
<name>A0A1Y2ARE2_9TREE</name>
<protein>
    <submittedName>
        <fullName evidence="9">Putative hexose transport-related protein</fullName>
    </submittedName>
</protein>
<keyword evidence="3" id="KW-0813">Transport</keyword>
<dbReference type="InterPro" id="IPR005828">
    <property type="entry name" value="MFS_sugar_transport-like"/>
</dbReference>
<dbReference type="InterPro" id="IPR020846">
    <property type="entry name" value="MFS_dom"/>
</dbReference>